<sequence length="93" mass="9913">MKVLGIEVKQPHSLEVLVVLSLVVLSAVFREQLALMTDTNPLDVFGGAVAASTGIFLNACGLNIRYTYHLFVIAVLCGVMGVVARSLSGFIFS</sequence>
<comment type="caution">
    <text evidence="2">The sequence shown here is derived from an EMBL/GenBank/DDBJ whole genome shotgun (WGS) entry which is preliminary data.</text>
</comment>
<evidence type="ECO:0000313" key="2">
    <source>
        <dbReference type="EMBL" id="NOJ25217.1"/>
    </source>
</evidence>
<reference evidence="2 3" key="1">
    <citation type="submission" date="2019-09" db="EMBL/GenBank/DDBJ databases">
        <title>Draft genome sequencing and comparative genomics of hatchery-associated Vibrios.</title>
        <authorList>
            <person name="Kehlet-Delgado H."/>
            <person name="Mueller R.S."/>
        </authorList>
    </citation>
    <scope>NUCLEOTIDE SEQUENCE [LARGE SCALE GENOMIC DNA]</scope>
    <source>
        <strain evidence="2 3">09-121-3</strain>
    </source>
</reference>
<dbReference type="EMBL" id="VTXP01000015">
    <property type="protein sequence ID" value="NOJ25217.1"/>
    <property type="molecule type" value="Genomic_DNA"/>
</dbReference>
<dbReference type="RefSeq" id="WP_171353713.1">
    <property type="nucleotide sequence ID" value="NZ_VTXP01000015.1"/>
</dbReference>
<feature type="transmembrane region" description="Helical" evidence="1">
    <location>
        <begin position="44"/>
        <end position="64"/>
    </location>
</feature>
<feature type="transmembrane region" description="Helical" evidence="1">
    <location>
        <begin position="12"/>
        <end position="29"/>
    </location>
</feature>
<feature type="transmembrane region" description="Helical" evidence="1">
    <location>
        <begin position="71"/>
        <end position="92"/>
    </location>
</feature>
<organism evidence="2 3">
    <name type="scientific">Vibrio coralliilyticus</name>
    <dbReference type="NCBI Taxonomy" id="190893"/>
    <lineage>
        <taxon>Bacteria</taxon>
        <taxon>Pseudomonadati</taxon>
        <taxon>Pseudomonadota</taxon>
        <taxon>Gammaproteobacteria</taxon>
        <taxon>Vibrionales</taxon>
        <taxon>Vibrionaceae</taxon>
        <taxon>Vibrio</taxon>
    </lineage>
</organism>
<evidence type="ECO:0000256" key="1">
    <source>
        <dbReference type="SAM" id="Phobius"/>
    </source>
</evidence>
<keyword evidence="1" id="KW-0472">Membrane</keyword>
<keyword evidence="1" id="KW-1133">Transmembrane helix</keyword>
<name>A0AAP6ZUD8_9VIBR</name>
<dbReference type="AlphaFoldDB" id="A0AAP6ZUD8"/>
<protein>
    <submittedName>
        <fullName evidence="2">Uncharacterized protein</fullName>
    </submittedName>
</protein>
<gene>
    <name evidence="2" type="ORF">F0238_21060</name>
</gene>
<proteinExistence type="predicted"/>
<dbReference type="Proteomes" id="UP000576645">
    <property type="component" value="Unassembled WGS sequence"/>
</dbReference>
<accession>A0AAP6ZUD8</accession>
<keyword evidence="1" id="KW-0812">Transmembrane</keyword>
<evidence type="ECO:0000313" key="3">
    <source>
        <dbReference type="Proteomes" id="UP000576645"/>
    </source>
</evidence>